<evidence type="ECO:0000259" key="8">
    <source>
        <dbReference type="Pfam" id="PF01895"/>
    </source>
</evidence>
<organism evidence="9">
    <name type="scientific">uncultured Anaerotruncus sp</name>
    <dbReference type="NCBI Taxonomy" id="905011"/>
    <lineage>
        <taxon>Bacteria</taxon>
        <taxon>Bacillati</taxon>
        <taxon>Bacillota</taxon>
        <taxon>Clostridia</taxon>
        <taxon>Eubacteriales</taxon>
        <taxon>Oscillospiraceae</taxon>
        <taxon>Anaerotruncus</taxon>
        <taxon>environmental samples</taxon>
    </lineage>
</organism>
<comment type="subunit">
    <text evidence="3 7">Homodimer.</text>
</comment>
<dbReference type="GO" id="GO:0030643">
    <property type="term" value="P:intracellular phosphate ion homeostasis"/>
    <property type="evidence" value="ECO:0007669"/>
    <property type="project" value="InterPro"/>
</dbReference>
<comment type="subcellular location">
    <subcellularLocation>
        <location evidence="1 7">Cytoplasm</location>
    </subcellularLocation>
</comment>
<dbReference type="EMBL" id="FMHG01000001">
    <property type="protein sequence ID" value="SCJ75962.1"/>
    <property type="molecule type" value="Genomic_DNA"/>
</dbReference>
<accession>A0A1C6J1N7</accession>
<dbReference type="AlphaFoldDB" id="A0A1C6J1N7"/>
<dbReference type="GO" id="GO:0005737">
    <property type="term" value="C:cytoplasm"/>
    <property type="evidence" value="ECO:0007669"/>
    <property type="project" value="UniProtKB-SubCell"/>
</dbReference>
<evidence type="ECO:0000256" key="6">
    <source>
        <dbReference type="ARBA" id="ARBA00022592"/>
    </source>
</evidence>
<keyword evidence="6 7" id="KW-0592">Phosphate transport</keyword>
<dbReference type="FunFam" id="1.20.58.220:FF:000004">
    <property type="entry name" value="Phosphate-specific transport system accessory protein PhoU"/>
    <property type="match status" value="1"/>
</dbReference>
<dbReference type="GO" id="GO:0006817">
    <property type="term" value="P:phosphate ion transport"/>
    <property type="evidence" value="ECO:0007669"/>
    <property type="project" value="UniProtKB-KW"/>
</dbReference>
<protein>
    <recommendedName>
        <fullName evidence="7">Phosphate-specific transport system accessory protein PhoU</fullName>
    </recommendedName>
</protein>
<dbReference type="InterPro" id="IPR038078">
    <property type="entry name" value="PhoU-like_sf"/>
</dbReference>
<proteinExistence type="inferred from homology"/>
<gene>
    <name evidence="9" type="primary">phoU_2</name>
    <name evidence="9" type="ORF">SAMEA3545359_01846</name>
</gene>
<reference evidence="9" key="1">
    <citation type="submission" date="2015-09" db="EMBL/GenBank/DDBJ databases">
        <authorList>
            <consortium name="Pathogen Informatics"/>
        </authorList>
    </citation>
    <scope>NUCLEOTIDE SEQUENCE</scope>
    <source>
        <strain evidence="9">2789STDY5834896</strain>
    </source>
</reference>
<dbReference type="NCBIfam" id="TIGR02135">
    <property type="entry name" value="phoU_full"/>
    <property type="match status" value="1"/>
</dbReference>
<dbReference type="PANTHER" id="PTHR42930">
    <property type="entry name" value="PHOSPHATE-SPECIFIC TRANSPORT SYSTEM ACCESSORY PROTEIN PHOU"/>
    <property type="match status" value="1"/>
</dbReference>
<dbReference type="PANTHER" id="PTHR42930:SF3">
    <property type="entry name" value="PHOSPHATE-SPECIFIC TRANSPORT SYSTEM ACCESSORY PROTEIN PHOU"/>
    <property type="match status" value="1"/>
</dbReference>
<evidence type="ECO:0000256" key="1">
    <source>
        <dbReference type="ARBA" id="ARBA00004496"/>
    </source>
</evidence>
<dbReference type="GO" id="GO:0045936">
    <property type="term" value="P:negative regulation of phosphate metabolic process"/>
    <property type="evidence" value="ECO:0007669"/>
    <property type="project" value="InterPro"/>
</dbReference>
<comment type="similarity">
    <text evidence="2 7">Belongs to the PhoU family.</text>
</comment>
<comment type="function">
    <text evidence="7">Plays a role in the regulation of phosphate uptake.</text>
</comment>
<evidence type="ECO:0000256" key="7">
    <source>
        <dbReference type="PIRNR" id="PIRNR003107"/>
    </source>
</evidence>
<dbReference type="Pfam" id="PF01895">
    <property type="entry name" value="PhoU"/>
    <property type="match status" value="2"/>
</dbReference>
<dbReference type="SUPFAM" id="SSF109755">
    <property type="entry name" value="PhoU-like"/>
    <property type="match status" value="1"/>
</dbReference>
<evidence type="ECO:0000256" key="5">
    <source>
        <dbReference type="ARBA" id="ARBA00022490"/>
    </source>
</evidence>
<evidence type="ECO:0000256" key="4">
    <source>
        <dbReference type="ARBA" id="ARBA00022448"/>
    </source>
</evidence>
<evidence type="ECO:0000256" key="2">
    <source>
        <dbReference type="ARBA" id="ARBA00008107"/>
    </source>
</evidence>
<dbReference type="InterPro" id="IPR028366">
    <property type="entry name" value="PhoU"/>
</dbReference>
<evidence type="ECO:0000313" key="9">
    <source>
        <dbReference type="EMBL" id="SCJ75962.1"/>
    </source>
</evidence>
<keyword evidence="4 7" id="KW-0813">Transport</keyword>
<feature type="domain" description="PhoU" evidence="8">
    <location>
        <begin position="123"/>
        <end position="208"/>
    </location>
</feature>
<evidence type="ECO:0000256" key="3">
    <source>
        <dbReference type="ARBA" id="ARBA00011738"/>
    </source>
</evidence>
<dbReference type="PIRSF" id="PIRSF003107">
    <property type="entry name" value="PhoU"/>
    <property type="match status" value="1"/>
</dbReference>
<dbReference type="Gene3D" id="1.20.58.220">
    <property type="entry name" value="Phosphate transport system protein phou homolog 2, domain 2"/>
    <property type="match status" value="1"/>
</dbReference>
<dbReference type="InterPro" id="IPR026022">
    <property type="entry name" value="PhoU_dom"/>
</dbReference>
<keyword evidence="5 7" id="KW-0963">Cytoplasm</keyword>
<name>A0A1C6J1N7_9FIRM</name>
<feature type="domain" description="PhoU" evidence="8">
    <location>
        <begin position="19"/>
        <end position="103"/>
    </location>
</feature>
<sequence length="232" mass="26437">MAIRLHFEKQLELLHMDLVKMGSMVEQSIEDGIGALMRRDTQLAQRVIEGDKQVDDMEQQIENTCLRLLMREQPVAGDFRIVFAALKMITDMERIADQAADIAALSFRFERQTFGDMVYHIPAMERVAKDMVSAAIRSFVGRNLELALETMERDDEVDDLFDVVKNDLIELLREDDGGKSADQAIDVLMIAKYLERIADHAVNICEWVEYYITGVHRGGEGKEDLLPSSREA</sequence>